<evidence type="ECO:0000256" key="1">
    <source>
        <dbReference type="ARBA" id="ARBA00004571"/>
    </source>
</evidence>
<keyword evidence="9 11" id="KW-0472">Membrane</keyword>
<sequence length="766" mass="82022">MIASTLRSRRGAHLLLAGVSSLAVTFAAGAALAQTAPAAQASAAPATDEVVVTASRREERDMDVPVAVSAVSGQKLDVLNSSGLDIRFLSAKTPSLIVESSFGRTYPRFYIRGLGNTDFDINAAQPVSVVYDDVALESPLLKAFPVFDLSGVDVLRGPQGTLFGRNTPAGVVKLDSAKPTDSFGGYGSLSYGSFNTVNAEGAVNQPLGDGFSARLSALVEHRDNWVHNTATGPLVFTPHKLEGYTDIAARLQIAYDNGGPFTALLNIHGRDLDGTPRVFRAGAFQPGSNNFAPGFDVYKVALDGPSAQTLRSGGIDLHLNYKFAGLGVLHSITAFEAAKVRSVGDIDGGANYVGFPATGLNNALFWDATGDKATPKEFSQELRFETEQFGKWRGQVGLYYFNQRLTYDEIDYAQPTLANPRLVIDSTVGHLNHNENFGAFASVEYKATDALTVRGGLRYSNDDKNDKIWGNALFPAVPVQANGNIVPVTTKVSGDNVSGDLSATYVVTPHVNLYARVATGYLGPAIQDRVNFGSVPDTARNETTTSGEIGVKAQLFDRRVHIDFDIYANETKDLQLTAVGGAVNSAALLNAKKVVGNGVETDIQARPIDNLTLTAGVSHNFTKIEDGTISVAPCGAGNCTVTDPLNAQGNAILNGNPLPQAPQWVANWTARYGIPMANGGEVFAYTDWSYRSELNYFLYTAKEFTSRPELQGGLRVGYLTPRKTEFAVFVRNITNQIRAESAIDFNNLTGMVNDPITWGVAVKSKF</sequence>
<dbReference type="GO" id="GO:0006826">
    <property type="term" value="P:iron ion transport"/>
    <property type="evidence" value="ECO:0007669"/>
    <property type="project" value="UniProtKB-KW"/>
</dbReference>
<feature type="domain" description="TonB-dependent receptor-like beta-barrel" evidence="13">
    <location>
        <begin position="282"/>
        <end position="700"/>
    </location>
</feature>
<evidence type="ECO:0000313" key="16">
    <source>
        <dbReference type="Proteomes" id="UP000676409"/>
    </source>
</evidence>
<dbReference type="Proteomes" id="UP000676409">
    <property type="component" value="Chromosome"/>
</dbReference>
<keyword evidence="10" id="KW-0998">Cell outer membrane</keyword>
<protein>
    <submittedName>
        <fullName evidence="15">TonB-dependent receptor</fullName>
    </submittedName>
</protein>
<dbReference type="InterPro" id="IPR012910">
    <property type="entry name" value="Plug_dom"/>
</dbReference>
<keyword evidence="15" id="KW-0675">Receptor</keyword>
<keyword evidence="4" id="KW-0410">Iron transport</keyword>
<dbReference type="Pfam" id="PF07715">
    <property type="entry name" value="Plug"/>
    <property type="match status" value="1"/>
</dbReference>
<keyword evidence="7" id="KW-0406">Ion transport</keyword>
<reference evidence="15" key="1">
    <citation type="submission" date="2021-04" db="EMBL/GenBank/DDBJ databases">
        <title>The complete genome sequence of Caulobacter sp. S6.</title>
        <authorList>
            <person name="Tang Y."/>
            <person name="Ouyang W."/>
            <person name="Liu Q."/>
            <person name="Huang B."/>
            <person name="Guo Z."/>
            <person name="Lei P."/>
        </authorList>
    </citation>
    <scope>NUCLEOTIDE SEQUENCE</scope>
    <source>
        <strain evidence="15">S6</strain>
    </source>
</reference>
<accession>A0A975G0H7</accession>
<evidence type="ECO:0000313" key="15">
    <source>
        <dbReference type="EMBL" id="QUD88850.1"/>
    </source>
</evidence>
<keyword evidence="16" id="KW-1185">Reference proteome</keyword>
<evidence type="ECO:0000256" key="3">
    <source>
        <dbReference type="ARBA" id="ARBA00022452"/>
    </source>
</evidence>
<evidence type="ECO:0000256" key="12">
    <source>
        <dbReference type="SAM" id="SignalP"/>
    </source>
</evidence>
<evidence type="ECO:0000256" key="11">
    <source>
        <dbReference type="RuleBase" id="RU003357"/>
    </source>
</evidence>
<evidence type="ECO:0000256" key="9">
    <source>
        <dbReference type="ARBA" id="ARBA00023136"/>
    </source>
</evidence>
<comment type="similarity">
    <text evidence="11">Belongs to the TonB-dependent receptor family.</text>
</comment>
<evidence type="ECO:0000256" key="8">
    <source>
        <dbReference type="ARBA" id="ARBA00023077"/>
    </source>
</evidence>
<dbReference type="PANTHER" id="PTHR32552">
    <property type="entry name" value="FERRICHROME IRON RECEPTOR-RELATED"/>
    <property type="match status" value="1"/>
</dbReference>
<proteinExistence type="inferred from homology"/>
<evidence type="ECO:0000256" key="6">
    <source>
        <dbReference type="ARBA" id="ARBA00023004"/>
    </source>
</evidence>
<keyword evidence="8 11" id="KW-0798">TonB box</keyword>
<keyword evidence="2" id="KW-0813">Transport</keyword>
<evidence type="ECO:0000259" key="13">
    <source>
        <dbReference type="Pfam" id="PF00593"/>
    </source>
</evidence>
<feature type="signal peptide" evidence="12">
    <location>
        <begin position="1"/>
        <end position="33"/>
    </location>
</feature>
<gene>
    <name evidence="15" type="ORF">KCG34_02885</name>
</gene>
<dbReference type="InterPro" id="IPR039426">
    <property type="entry name" value="TonB-dep_rcpt-like"/>
</dbReference>
<dbReference type="Gene3D" id="2.40.170.20">
    <property type="entry name" value="TonB-dependent receptor, beta-barrel domain"/>
    <property type="match status" value="1"/>
</dbReference>
<dbReference type="PANTHER" id="PTHR32552:SF81">
    <property type="entry name" value="TONB-DEPENDENT OUTER MEMBRANE RECEPTOR"/>
    <property type="match status" value="1"/>
</dbReference>
<keyword evidence="12" id="KW-0732">Signal</keyword>
<feature type="domain" description="TonB-dependent receptor plug" evidence="14">
    <location>
        <begin position="62"/>
        <end position="171"/>
    </location>
</feature>
<feature type="chain" id="PRO_5038076731" evidence="12">
    <location>
        <begin position="34"/>
        <end position="766"/>
    </location>
</feature>
<evidence type="ECO:0000256" key="10">
    <source>
        <dbReference type="ARBA" id="ARBA00023237"/>
    </source>
</evidence>
<dbReference type="SUPFAM" id="SSF56935">
    <property type="entry name" value="Porins"/>
    <property type="match status" value="1"/>
</dbReference>
<evidence type="ECO:0000259" key="14">
    <source>
        <dbReference type="Pfam" id="PF07715"/>
    </source>
</evidence>
<keyword evidence="5" id="KW-0812">Transmembrane</keyword>
<comment type="subcellular location">
    <subcellularLocation>
        <location evidence="1">Cell outer membrane</location>
        <topology evidence="1">Multi-pass membrane protein</topology>
    </subcellularLocation>
</comment>
<evidence type="ECO:0000256" key="7">
    <source>
        <dbReference type="ARBA" id="ARBA00023065"/>
    </source>
</evidence>
<dbReference type="EMBL" id="CP073078">
    <property type="protein sequence ID" value="QUD88850.1"/>
    <property type="molecule type" value="Genomic_DNA"/>
</dbReference>
<dbReference type="KEGG" id="caul:KCG34_02885"/>
<evidence type="ECO:0000256" key="2">
    <source>
        <dbReference type="ARBA" id="ARBA00022448"/>
    </source>
</evidence>
<dbReference type="GO" id="GO:0009279">
    <property type="term" value="C:cell outer membrane"/>
    <property type="evidence" value="ECO:0007669"/>
    <property type="project" value="UniProtKB-SubCell"/>
</dbReference>
<organism evidence="15 16">
    <name type="scientific">Phenylobacterium montanum</name>
    <dbReference type="NCBI Taxonomy" id="2823693"/>
    <lineage>
        <taxon>Bacteria</taxon>
        <taxon>Pseudomonadati</taxon>
        <taxon>Pseudomonadota</taxon>
        <taxon>Alphaproteobacteria</taxon>
        <taxon>Caulobacterales</taxon>
        <taxon>Caulobacteraceae</taxon>
        <taxon>Phenylobacterium</taxon>
    </lineage>
</organism>
<dbReference type="InterPro" id="IPR036942">
    <property type="entry name" value="Beta-barrel_TonB_sf"/>
</dbReference>
<evidence type="ECO:0000256" key="4">
    <source>
        <dbReference type="ARBA" id="ARBA00022496"/>
    </source>
</evidence>
<keyword evidence="6" id="KW-0408">Iron</keyword>
<dbReference type="InterPro" id="IPR000531">
    <property type="entry name" value="Beta-barrel_TonB"/>
</dbReference>
<dbReference type="RefSeq" id="WP_211938900.1">
    <property type="nucleotide sequence ID" value="NZ_CP073078.1"/>
</dbReference>
<dbReference type="Pfam" id="PF00593">
    <property type="entry name" value="TonB_dep_Rec_b-barrel"/>
    <property type="match status" value="1"/>
</dbReference>
<evidence type="ECO:0000256" key="5">
    <source>
        <dbReference type="ARBA" id="ARBA00022692"/>
    </source>
</evidence>
<dbReference type="AlphaFoldDB" id="A0A975G0H7"/>
<keyword evidence="3" id="KW-1134">Transmembrane beta strand</keyword>
<name>A0A975G0H7_9CAUL</name>